<dbReference type="InterPro" id="IPR058543">
    <property type="entry name" value="Beta-prop_RSE1/DDB1/CPSF1_2nd"/>
</dbReference>
<evidence type="ECO:0000313" key="2">
    <source>
        <dbReference type="EMBL" id="CAD7407061.1"/>
    </source>
</evidence>
<sequence length="138" mass="15842">MLRQQIQLTRHLIASQCAMYKAYTTSVKFMRERYKPVTLNETKKVVTTFELPGCVDMWTVIGSKQPVDDTNSGEHEYTHSFMILSQHESTMILQTGQEINEVDHSGFSTQGPTVYAGNLGYNRFIIQVNNNFTHKAYK</sequence>
<feature type="domain" description="RSE1/DDB1/CPSF1 second beta-propeller" evidence="1">
    <location>
        <begin position="45"/>
        <end position="130"/>
    </location>
</feature>
<dbReference type="AlphaFoldDB" id="A0A7R9D5V4"/>
<dbReference type="InterPro" id="IPR050358">
    <property type="entry name" value="RSE1/DDB1/CFT1"/>
</dbReference>
<dbReference type="EMBL" id="OC320050">
    <property type="protein sequence ID" value="CAD7407061.1"/>
    <property type="molecule type" value="Genomic_DNA"/>
</dbReference>
<dbReference type="Pfam" id="PF23726">
    <property type="entry name" value="Beta-prop_RSE1_2nd"/>
    <property type="match status" value="1"/>
</dbReference>
<proteinExistence type="predicted"/>
<reference evidence="2" key="1">
    <citation type="submission" date="2020-11" db="EMBL/GenBank/DDBJ databases">
        <authorList>
            <person name="Tran Van P."/>
        </authorList>
    </citation>
    <scope>NUCLEOTIDE SEQUENCE</scope>
</reference>
<name>A0A7R9D5V4_TIMCR</name>
<accession>A0A7R9D5V4</accession>
<gene>
    <name evidence="2" type="ORF">TCEB3V08_LOCUS8858</name>
</gene>
<dbReference type="InterPro" id="IPR015943">
    <property type="entry name" value="WD40/YVTN_repeat-like_dom_sf"/>
</dbReference>
<protein>
    <recommendedName>
        <fullName evidence="1">RSE1/DDB1/CPSF1 second beta-propeller domain-containing protein</fullName>
    </recommendedName>
</protein>
<dbReference type="PANTHER" id="PTHR10644">
    <property type="entry name" value="DNA REPAIR/RNA PROCESSING CPSF FAMILY"/>
    <property type="match status" value="1"/>
</dbReference>
<dbReference type="Gene3D" id="2.130.10.10">
    <property type="entry name" value="YVTN repeat-like/Quinoprotein amine dehydrogenase"/>
    <property type="match status" value="1"/>
</dbReference>
<evidence type="ECO:0000259" key="1">
    <source>
        <dbReference type="Pfam" id="PF23726"/>
    </source>
</evidence>
<organism evidence="2">
    <name type="scientific">Timema cristinae</name>
    <name type="common">Walking stick</name>
    <dbReference type="NCBI Taxonomy" id="61476"/>
    <lineage>
        <taxon>Eukaryota</taxon>
        <taxon>Metazoa</taxon>
        <taxon>Ecdysozoa</taxon>
        <taxon>Arthropoda</taxon>
        <taxon>Hexapoda</taxon>
        <taxon>Insecta</taxon>
        <taxon>Pterygota</taxon>
        <taxon>Neoptera</taxon>
        <taxon>Polyneoptera</taxon>
        <taxon>Phasmatodea</taxon>
        <taxon>Timematodea</taxon>
        <taxon>Timematoidea</taxon>
        <taxon>Timematidae</taxon>
        <taxon>Timema</taxon>
    </lineage>
</organism>